<dbReference type="EC" id="3.6.4.12" evidence="1"/>
<proteinExistence type="predicted"/>
<keyword evidence="1" id="KW-0547">Nucleotide-binding</keyword>
<dbReference type="EMBL" id="UOEQ01000329">
    <property type="protein sequence ID" value="VAW21203.1"/>
    <property type="molecule type" value="Genomic_DNA"/>
</dbReference>
<keyword evidence="1" id="KW-0067">ATP-binding</keyword>
<gene>
    <name evidence="1" type="ORF">MNBD_ALPHA11-1137</name>
</gene>
<dbReference type="AlphaFoldDB" id="A0A3B0TYK0"/>
<dbReference type="GO" id="GO:0016787">
    <property type="term" value="F:hydrolase activity"/>
    <property type="evidence" value="ECO:0007669"/>
    <property type="project" value="UniProtKB-KW"/>
</dbReference>
<name>A0A3B0TYK0_9ZZZZ</name>
<reference evidence="1" key="1">
    <citation type="submission" date="2018-06" db="EMBL/GenBank/DDBJ databases">
        <authorList>
            <person name="Zhirakovskaya E."/>
        </authorList>
    </citation>
    <scope>NUCLEOTIDE SEQUENCE</scope>
</reference>
<keyword evidence="1" id="KW-0378">Hydrolase</keyword>
<keyword evidence="1" id="KW-0347">Helicase</keyword>
<organism evidence="1">
    <name type="scientific">hydrothermal vent metagenome</name>
    <dbReference type="NCBI Taxonomy" id="652676"/>
    <lineage>
        <taxon>unclassified sequences</taxon>
        <taxon>metagenomes</taxon>
        <taxon>ecological metagenomes</taxon>
    </lineage>
</organism>
<protein>
    <submittedName>
        <fullName evidence="1">Holliday junction ATP-dependent DNA helicase RuvB</fullName>
        <ecNumber evidence="1">3.6.4.12</ecNumber>
    </submittedName>
</protein>
<dbReference type="InterPro" id="IPR036388">
    <property type="entry name" value="WH-like_DNA-bd_sf"/>
</dbReference>
<evidence type="ECO:0000313" key="1">
    <source>
        <dbReference type="EMBL" id="VAW21203.1"/>
    </source>
</evidence>
<sequence length="47" mass="5043">KGFVQRTPRGRMLTGAAFKHLNLIVPQGFIGNQAGAQAGLFDEEGEN</sequence>
<dbReference type="Gene3D" id="1.10.10.10">
    <property type="entry name" value="Winged helix-like DNA-binding domain superfamily/Winged helix DNA-binding domain"/>
    <property type="match status" value="1"/>
</dbReference>
<accession>A0A3B0TYK0</accession>
<dbReference type="GO" id="GO:0003678">
    <property type="term" value="F:DNA helicase activity"/>
    <property type="evidence" value="ECO:0007669"/>
    <property type="project" value="UniProtKB-EC"/>
</dbReference>
<feature type="non-terminal residue" evidence="1">
    <location>
        <position position="1"/>
    </location>
</feature>